<dbReference type="OrthoDB" id="9777044at2"/>
<dbReference type="Proteomes" id="UP000295050">
    <property type="component" value="Unassembled WGS sequence"/>
</dbReference>
<evidence type="ECO:0000256" key="1">
    <source>
        <dbReference type="ARBA" id="ARBA00004141"/>
    </source>
</evidence>
<feature type="transmembrane region" description="Helical" evidence="5">
    <location>
        <begin position="117"/>
        <end position="136"/>
    </location>
</feature>
<dbReference type="GO" id="GO:0033281">
    <property type="term" value="C:TAT protein transport complex"/>
    <property type="evidence" value="ECO:0007669"/>
    <property type="project" value="UniProtKB-UniRule"/>
</dbReference>
<dbReference type="HAMAP" id="MF_00902">
    <property type="entry name" value="TatC"/>
    <property type="match status" value="1"/>
</dbReference>
<dbReference type="GO" id="GO:0009977">
    <property type="term" value="F:proton motive force dependent protein transmembrane transporter activity"/>
    <property type="evidence" value="ECO:0007669"/>
    <property type="project" value="TreeGrafter"/>
</dbReference>
<dbReference type="InterPro" id="IPR002033">
    <property type="entry name" value="TatC"/>
</dbReference>
<keyword evidence="7" id="KW-1185">Reference proteome</keyword>
<keyword evidence="5" id="KW-0813">Transport</keyword>
<dbReference type="PRINTS" id="PR01840">
    <property type="entry name" value="TATCFAMILY"/>
</dbReference>
<feature type="transmembrane region" description="Helical" evidence="5">
    <location>
        <begin position="235"/>
        <end position="255"/>
    </location>
</feature>
<evidence type="ECO:0000256" key="5">
    <source>
        <dbReference type="HAMAP-Rule" id="MF_00902"/>
    </source>
</evidence>
<evidence type="ECO:0000256" key="2">
    <source>
        <dbReference type="ARBA" id="ARBA00022692"/>
    </source>
</evidence>
<dbReference type="Pfam" id="PF00902">
    <property type="entry name" value="TatC"/>
    <property type="match status" value="1"/>
</dbReference>
<name>A0A4R2RHH1_9RHOB</name>
<dbReference type="AlphaFoldDB" id="A0A4R2RHH1"/>
<keyword evidence="2 5" id="KW-0812">Transmembrane</keyword>
<dbReference type="PANTHER" id="PTHR30371:SF0">
    <property type="entry name" value="SEC-INDEPENDENT PROTEIN TRANSLOCASE PROTEIN TATC, CHLOROPLASTIC-RELATED"/>
    <property type="match status" value="1"/>
</dbReference>
<sequence>MTRDEIDDSTAPLIEHLAELRTRLIYSVAAFVAAMVICFTVWNPIFNFLTNPICGALAERGQDCGLYLIKLQEGFFVAIQISLVGGLALAFPFIAYQMWRFVAPGLYRSEKGAFLPFLLASPFMFFLGAAFAFYVVTPLAFNFFLGFQQVGAIAAEGAETSSRTAGITFHGSVQEYLSLTIKFVVAFGLCFQLPVLLTLMGKAGLVSAKGLAEMRKYAVVGILLLAALVTPPDVITQVILFTVVYGLYEISILLVRRVERKREAALREQGLWFDETEQDDPLMREFDKNEEQRP</sequence>
<gene>
    <name evidence="5" type="primary">tatC</name>
    <name evidence="6" type="ORF">EV663_101427</name>
</gene>
<dbReference type="GO" id="GO:0065002">
    <property type="term" value="P:intracellular protein transmembrane transport"/>
    <property type="evidence" value="ECO:0007669"/>
    <property type="project" value="TreeGrafter"/>
</dbReference>
<evidence type="ECO:0000256" key="3">
    <source>
        <dbReference type="ARBA" id="ARBA00022989"/>
    </source>
</evidence>
<evidence type="ECO:0000256" key="4">
    <source>
        <dbReference type="ARBA" id="ARBA00023136"/>
    </source>
</evidence>
<feature type="transmembrane region" description="Helical" evidence="5">
    <location>
        <begin position="179"/>
        <end position="200"/>
    </location>
</feature>
<keyword evidence="4 5" id="KW-0472">Membrane</keyword>
<evidence type="ECO:0000313" key="7">
    <source>
        <dbReference type="Proteomes" id="UP000295050"/>
    </source>
</evidence>
<keyword evidence="5" id="KW-0653">Protein transport</keyword>
<evidence type="ECO:0000313" key="6">
    <source>
        <dbReference type="EMBL" id="TCP63160.1"/>
    </source>
</evidence>
<dbReference type="EMBL" id="SLXU01000001">
    <property type="protein sequence ID" value="TCP63160.1"/>
    <property type="molecule type" value="Genomic_DNA"/>
</dbReference>
<protein>
    <recommendedName>
        <fullName evidence="5">Sec-independent protein translocase protein TatC</fullName>
    </recommendedName>
</protein>
<comment type="caution">
    <text evidence="6">The sequence shown here is derived from an EMBL/GenBank/DDBJ whole genome shotgun (WGS) entry which is preliminary data.</text>
</comment>
<organism evidence="6 7">
    <name type="scientific">Rhodovulum bhavnagarense</name>
    <dbReference type="NCBI Taxonomy" id="992286"/>
    <lineage>
        <taxon>Bacteria</taxon>
        <taxon>Pseudomonadati</taxon>
        <taxon>Pseudomonadota</taxon>
        <taxon>Alphaproteobacteria</taxon>
        <taxon>Rhodobacterales</taxon>
        <taxon>Paracoccaceae</taxon>
        <taxon>Rhodovulum</taxon>
    </lineage>
</organism>
<dbReference type="PANTHER" id="PTHR30371">
    <property type="entry name" value="SEC-INDEPENDENT PROTEIN TRANSLOCASE PROTEIN TATC"/>
    <property type="match status" value="1"/>
</dbReference>
<dbReference type="NCBIfam" id="TIGR00945">
    <property type="entry name" value="tatC"/>
    <property type="match status" value="1"/>
</dbReference>
<keyword evidence="3 5" id="KW-1133">Transmembrane helix</keyword>
<comment type="subunit">
    <text evidence="5">The Tat system comprises two distinct complexes: a TatABC complex, containing multiple copies of TatA, TatB and TatC subunits, and a separate TatA complex, containing only TatA subunits. Substrates initially bind to the TatABC complex, which probably triggers association of the separate TatA complex to form the active translocon.</text>
</comment>
<keyword evidence="5" id="KW-1003">Cell membrane</keyword>
<dbReference type="RefSeq" id="WP_132950097.1">
    <property type="nucleotide sequence ID" value="NZ_SLXU01000001.1"/>
</dbReference>
<feature type="transmembrane region" description="Helical" evidence="5">
    <location>
        <begin position="24"/>
        <end position="42"/>
    </location>
</feature>
<feature type="transmembrane region" description="Helical" evidence="5">
    <location>
        <begin position="75"/>
        <end position="96"/>
    </location>
</feature>
<reference evidence="6 7" key="1">
    <citation type="submission" date="2019-03" db="EMBL/GenBank/DDBJ databases">
        <title>Genomic Encyclopedia of Type Strains, Phase IV (KMG-IV): sequencing the most valuable type-strain genomes for metagenomic binning, comparative biology and taxonomic classification.</title>
        <authorList>
            <person name="Goeker M."/>
        </authorList>
    </citation>
    <scope>NUCLEOTIDE SEQUENCE [LARGE SCALE GENOMIC DNA]</scope>
    <source>
        <strain evidence="6 7">DSM 24766</strain>
    </source>
</reference>
<accession>A0A4R2RHH1</accession>
<comment type="subcellular location">
    <subcellularLocation>
        <location evidence="5">Cell membrane</location>
        <topology evidence="5">Multi-pass membrane protein</topology>
    </subcellularLocation>
    <subcellularLocation>
        <location evidence="1">Membrane</location>
        <topology evidence="1">Multi-pass membrane protein</topology>
    </subcellularLocation>
</comment>
<keyword evidence="5" id="KW-0811">Translocation</keyword>
<proteinExistence type="inferred from homology"/>
<comment type="function">
    <text evidence="5">Part of the twin-arginine translocation (Tat) system that transports large folded proteins containing a characteristic twin-arginine motif in their signal peptide across membranes. Together with TatB, TatC is part of a receptor directly interacting with Tat signal peptides.</text>
</comment>
<feature type="transmembrane region" description="Helical" evidence="5">
    <location>
        <begin position="212"/>
        <end position="229"/>
    </location>
</feature>
<dbReference type="GO" id="GO:0043953">
    <property type="term" value="P:protein transport by the Tat complex"/>
    <property type="evidence" value="ECO:0007669"/>
    <property type="project" value="UniProtKB-UniRule"/>
</dbReference>
<comment type="similarity">
    <text evidence="5">Belongs to the TatC family.</text>
</comment>